<dbReference type="AlphaFoldDB" id="A0A1Q3BZY1"/>
<comment type="caution">
    <text evidence="1">The sequence shown here is derived from an EMBL/GenBank/DDBJ whole genome shotgun (WGS) entry which is preliminary data.</text>
</comment>
<accession>A0A1Q3BZY1</accession>
<organism evidence="1 2">
    <name type="scientific">Cephalotus follicularis</name>
    <name type="common">Albany pitcher plant</name>
    <dbReference type="NCBI Taxonomy" id="3775"/>
    <lineage>
        <taxon>Eukaryota</taxon>
        <taxon>Viridiplantae</taxon>
        <taxon>Streptophyta</taxon>
        <taxon>Embryophyta</taxon>
        <taxon>Tracheophyta</taxon>
        <taxon>Spermatophyta</taxon>
        <taxon>Magnoliopsida</taxon>
        <taxon>eudicotyledons</taxon>
        <taxon>Gunneridae</taxon>
        <taxon>Pentapetalae</taxon>
        <taxon>rosids</taxon>
        <taxon>fabids</taxon>
        <taxon>Oxalidales</taxon>
        <taxon>Cephalotaceae</taxon>
        <taxon>Cephalotus</taxon>
    </lineage>
</organism>
<reference evidence="2" key="1">
    <citation type="submission" date="2016-04" db="EMBL/GenBank/DDBJ databases">
        <title>Cephalotus genome sequencing.</title>
        <authorList>
            <person name="Fukushima K."/>
            <person name="Hasebe M."/>
            <person name="Fang X."/>
        </authorList>
    </citation>
    <scope>NUCLEOTIDE SEQUENCE [LARGE SCALE GENOMIC DNA]</scope>
    <source>
        <strain evidence="2">cv. St1</strain>
    </source>
</reference>
<protein>
    <submittedName>
        <fullName evidence="1">UBN2_2 domain-containing protein</fullName>
    </submittedName>
</protein>
<dbReference type="PANTHER" id="PTHR35317:SF18">
    <property type="entry name" value="RNA-DIRECTED DNA POLYMERASE"/>
    <property type="match status" value="1"/>
</dbReference>
<evidence type="ECO:0000313" key="2">
    <source>
        <dbReference type="Proteomes" id="UP000187406"/>
    </source>
</evidence>
<name>A0A1Q3BZY1_CEPFO</name>
<sequence>MATKNIIADLNKGEKLTGTNYNIWHKKMTFLLNIWQELFEDLTTIMTRSLEGNTAQSRRDLEDFETWSKKDCCAHFTLLSCMHDDLISAYEHCAIAKDMWDQLRFDFGGTSVTRLRSLVLKFEMYKKDPENSMTEHLRIMSAMIRDLKNAEVVLSDEQQLQAVIRSLPNSWVNMRKILTHNENIKNFADVSRHVELEAQREEVICATTLFAQGGKHNGN</sequence>
<evidence type="ECO:0000313" key="1">
    <source>
        <dbReference type="EMBL" id="GAV73421.1"/>
    </source>
</evidence>
<dbReference type="InParanoid" id="A0A1Q3BZY1"/>
<proteinExistence type="predicted"/>
<dbReference type="Pfam" id="PF14223">
    <property type="entry name" value="Retrotran_gag_2"/>
    <property type="match status" value="1"/>
</dbReference>
<dbReference type="EMBL" id="BDDD01001106">
    <property type="protein sequence ID" value="GAV73421.1"/>
    <property type="molecule type" value="Genomic_DNA"/>
</dbReference>
<gene>
    <name evidence="1" type="ORF">CFOL_v3_16907</name>
</gene>
<dbReference type="PANTHER" id="PTHR35317">
    <property type="entry name" value="OS04G0629600 PROTEIN"/>
    <property type="match status" value="1"/>
</dbReference>
<keyword evidence="2" id="KW-1185">Reference proteome</keyword>
<dbReference type="Proteomes" id="UP000187406">
    <property type="component" value="Unassembled WGS sequence"/>
</dbReference>
<dbReference type="OrthoDB" id="1909174at2759"/>